<feature type="compositionally biased region" description="Basic residues" evidence="1">
    <location>
        <begin position="183"/>
        <end position="196"/>
    </location>
</feature>
<reference evidence="2" key="1">
    <citation type="submission" date="2020-02" db="EMBL/GenBank/DDBJ databases">
        <authorList>
            <person name="Meier V. D."/>
        </authorList>
    </citation>
    <scope>NUCLEOTIDE SEQUENCE</scope>
    <source>
        <strain evidence="2">AVDCRST_MAG89</strain>
    </source>
</reference>
<feature type="compositionally biased region" description="Basic residues" evidence="1">
    <location>
        <begin position="137"/>
        <end position="150"/>
    </location>
</feature>
<accession>A0A6J4N883</accession>
<feature type="compositionally biased region" description="Basic residues" evidence="1">
    <location>
        <begin position="76"/>
        <end position="86"/>
    </location>
</feature>
<sequence>EDRGRDLSRVQLRLRLLQGGRGAAAGRSRVPVAQGARPAGGGRRLPARRLQLRRLPALRGHRRAQPHHARSDRVRRGGRSRRRHLQRLPDPLRERAAAGRPGPQPHAEVPLARRPSPGGARGSAVHVGVRGGTGAAHSHRARRGVLHRRSGGAGRAGGERAGGVPLLRRGRQRGLRGQPQRQRAQHRGHRERRRQRAGNDAAPGACGRPAAGQHRRRGGVPVAGGTPQRRQV</sequence>
<feature type="compositionally biased region" description="Basic residues" evidence="1">
    <location>
        <begin position="59"/>
        <end position="68"/>
    </location>
</feature>
<keyword evidence="2" id="KW-0808">Transferase</keyword>
<feature type="non-terminal residue" evidence="2">
    <location>
        <position position="232"/>
    </location>
</feature>
<feature type="compositionally biased region" description="Gly residues" evidence="1">
    <location>
        <begin position="151"/>
        <end position="161"/>
    </location>
</feature>
<evidence type="ECO:0000313" key="2">
    <source>
        <dbReference type="EMBL" id="CAA9375749.1"/>
    </source>
</evidence>
<keyword evidence="2" id="KW-0436">Ligase</keyword>
<organism evidence="2">
    <name type="scientific">uncultured Gemmatimonadota bacterium</name>
    <dbReference type="NCBI Taxonomy" id="203437"/>
    <lineage>
        <taxon>Bacteria</taxon>
        <taxon>Pseudomonadati</taxon>
        <taxon>Gemmatimonadota</taxon>
        <taxon>environmental samples</taxon>
    </lineage>
</organism>
<dbReference type="EC" id="6.3.5.3" evidence="2"/>
<feature type="compositionally biased region" description="Low complexity" evidence="1">
    <location>
        <begin position="201"/>
        <end position="212"/>
    </location>
</feature>
<dbReference type="GO" id="GO:0016740">
    <property type="term" value="F:transferase activity"/>
    <property type="evidence" value="ECO:0007669"/>
    <property type="project" value="UniProtKB-KW"/>
</dbReference>
<dbReference type="AlphaFoldDB" id="A0A6J4N883"/>
<feature type="region of interest" description="Disordered" evidence="1">
    <location>
        <begin position="19"/>
        <end position="232"/>
    </location>
</feature>
<dbReference type="GO" id="GO:0004642">
    <property type="term" value="F:phosphoribosylformylglycinamidine synthase activity"/>
    <property type="evidence" value="ECO:0007669"/>
    <property type="project" value="UniProtKB-EC"/>
</dbReference>
<protein>
    <submittedName>
        <fullName evidence="2">Phosphoribosylformylglycinamidine synthase, glutamine amidotransferase subunit</fullName>
        <ecNumber evidence="2">6.3.5.3</ecNumber>
    </submittedName>
</protein>
<dbReference type="EMBL" id="CADCTV010001053">
    <property type="protein sequence ID" value="CAA9375749.1"/>
    <property type="molecule type" value="Genomic_DNA"/>
</dbReference>
<evidence type="ECO:0000256" key="1">
    <source>
        <dbReference type="SAM" id="MobiDB-lite"/>
    </source>
</evidence>
<feature type="non-terminal residue" evidence="2">
    <location>
        <position position="1"/>
    </location>
</feature>
<gene>
    <name evidence="2" type="ORF">AVDCRST_MAG89-4984</name>
</gene>
<keyword evidence="2" id="KW-0315">Glutamine amidotransferase</keyword>
<name>A0A6J4N883_9BACT</name>
<proteinExistence type="predicted"/>
<feature type="compositionally biased region" description="Low complexity" evidence="1">
    <location>
        <begin position="19"/>
        <end position="37"/>
    </location>
</feature>